<organism evidence="7 8">
    <name type="scientific">Sporolactobacillus kofuensis</name>
    <dbReference type="NCBI Taxonomy" id="269672"/>
    <lineage>
        <taxon>Bacteria</taxon>
        <taxon>Bacillati</taxon>
        <taxon>Bacillota</taxon>
        <taxon>Bacilli</taxon>
        <taxon>Bacillales</taxon>
        <taxon>Sporolactobacillaceae</taxon>
        <taxon>Sporolactobacillus</taxon>
    </lineage>
</organism>
<evidence type="ECO:0000256" key="1">
    <source>
        <dbReference type="ARBA" id="ARBA00007039"/>
    </source>
</evidence>
<protein>
    <recommendedName>
        <fullName evidence="6">ATP-dependent Clp protease proteolytic subunit</fullName>
    </recommendedName>
</protein>
<gene>
    <name evidence="7" type="ORF">ACFP7A_00830</name>
</gene>
<accession>A0ABW1W9T6</accession>
<dbReference type="RefSeq" id="WP_253053715.1">
    <property type="nucleotide sequence ID" value="NZ_JAMXWN010000005.1"/>
</dbReference>
<evidence type="ECO:0000256" key="4">
    <source>
        <dbReference type="ARBA" id="ARBA00022801"/>
    </source>
</evidence>
<dbReference type="InterPro" id="IPR023562">
    <property type="entry name" value="ClpP/TepA"/>
</dbReference>
<dbReference type="NCBIfam" id="NF045542">
    <property type="entry name" value="Clp_rel_HeadMat"/>
    <property type="match status" value="1"/>
</dbReference>
<keyword evidence="8" id="KW-1185">Reference proteome</keyword>
<dbReference type="InterPro" id="IPR001907">
    <property type="entry name" value="ClpP"/>
</dbReference>
<dbReference type="GO" id="GO:0006508">
    <property type="term" value="P:proteolysis"/>
    <property type="evidence" value="ECO:0007669"/>
    <property type="project" value="UniProtKB-KW"/>
</dbReference>
<dbReference type="CDD" id="cd07016">
    <property type="entry name" value="S14_ClpP_1"/>
    <property type="match status" value="1"/>
</dbReference>
<comment type="similarity">
    <text evidence="1 6">Belongs to the peptidase S14 family.</text>
</comment>
<evidence type="ECO:0000256" key="6">
    <source>
        <dbReference type="RuleBase" id="RU003567"/>
    </source>
</evidence>
<dbReference type="PANTHER" id="PTHR10381:SF70">
    <property type="entry name" value="ATP-DEPENDENT CLP PROTEASE PROTEOLYTIC SUBUNIT"/>
    <property type="match status" value="1"/>
</dbReference>
<reference evidence="8" key="1">
    <citation type="journal article" date="2019" name="Int. J. Syst. Evol. Microbiol.">
        <title>The Global Catalogue of Microorganisms (GCM) 10K type strain sequencing project: providing services to taxonomists for standard genome sequencing and annotation.</title>
        <authorList>
            <consortium name="The Broad Institute Genomics Platform"/>
            <consortium name="The Broad Institute Genome Sequencing Center for Infectious Disease"/>
            <person name="Wu L."/>
            <person name="Ma J."/>
        </authorList>
    </citation>
    <scope>NUCLEOTIDE SEQUENCE [LARGE SCALE GENOMIC DNA]</scope>
    <source>
        <strain evidence="8">CCUG 42001</strain>
    </source>
</reference>
<dbReference type="PANTHER" id="PTHR10381">
    <property type="entry name" value="ATP-DEPENDENT CLP PROTEASE PROTEOLYTIC SUBUNIT"/>
    <property type="match status" value="1"/>
</dbReference>
<dbReference type="InterPro" id="IPR027417">
    <property type="entry name" value="P-loop_NTPase"/>
</dbReference>
<evidence type="ECO:0000313" key="7">
    <source>
        <dbReference type="EMBL" id="MFC6385131.1"/>
    </source>
</evidence>
<dbReference type="EMBL" id="JBHSTQ010000001">
    <property type="protein sequence ID" value="MFC6385131.1"/>
    <property type="molecule type" value="Genomic_DNA"/>
</dbReference>
<evidence type="ECO:0000313" key="8">
    <source>
        <dbReference type="Proteomes" id="UP001596267"/>
    </source>
</evidence>
<proteinExistence type="inferred from homology"/>
<keyword evidence="2" id="KW-0963">Cytoplasm</keyword>
<dbReference type="PRINTS" id="PR00127">
    <property type="entry name" value="CLPPROTEASEP"/>
</dbReference>
<evidence type="ECO:0000256" key="5">
    <source>
        <dbReference type="ARBA" id="ARBA00022825"/>
    </source>
</evidence>
<name>A0ABW1W9T6_9BACL</name>
<dbReference type="SUPFAM" id="SSF52096">
    <property type="entry name" value="ClpP/crotonase"/>
    <property type="match status" value="1"/>
</dbReference>
<dbReference type="Proteomes" id="UP001596267">
    <property type="component" value="Unassembled WGS sequence"/>
</dbReference>
<comment type="caution">
    <text evidence="7">The sequence shown here is derived from an EMBL/GenBank/DDBJ whole genome shotgun (WGS) entry which is preliminary data.</text>
</comment>
<dbReference type="Gene3D" id="3.40.50.300">
    <property type="entry name" value="P-loop containing nucleotide triphosphate hydrolases"/>
    <property type="match status" value="1"/>
</dbReference>
<keyword evidence="4 7" id="KW-0378">Hydrolase</keyword>
<keyword evidence="5" id="KW-0720">Serine protease</keyword>
<keyword evidence="3 7" id="KW-0645">Protease</keyword>
<dbReference type="GO" id="GO:0008233">
    <property type="term" value="F:peptidase activity"/>
    <property type="evidence" value="ECO:0007669"/>
    <property type="project" value="UniProtKB-KW"/>
</dbReference>
<evidence type="ECO:0000256" key="2">
    <source>
        <dbReference type="ARBA" id="ARBA00022490"/>
    </source>
</evidence>
<dbReference type="SUPFAM" id="SSF52540">
    <property type="entry name" value="P-loop containing nucleoside triphosphate hydrolases"/>
    <property type="match status" value="1"/>
</dbReference>
<sequence>MKINVIWGAPESGKTTYVNEHKAENNLIFDFDLLMRDLSGLSLYERNEYIISYITDFRQTIVNRMDRERNIDSAWMIISYPADPLKMQLEDLGAEFILMKATRQECLDRLALDEARKDKSEWAQVINDWFDRYEDEYGNDQNSENFTERRVVNMSKRFWNFVKNEDTGSAELRIDGDIISDDDAWLYEWFDIKATAPNAFREALKDYDGQPIDVWIDSYGGDVFAAAGIYNALKAHNGKVTTKIDGKAMSAASVIAMAGDEVLMSPLAVMMIHNPLSAAQGYASDLRKQAEVLDTVKETIINAYQAKTHKSRSKLSALMDDETYMDSKLAIKNGFADGELNQDKQPAAVNMAFNRYAIVNSAKLSMRRLVDFEKMRDVQNAADHQQQDREQEKQALLDELDLI</sequence>
<dbReference type="InterPro" id="IPR029045">
    <property type="entry name" value="ClpP/crotonase-like_dom_sf"/>
</dbReference>
<evidence type="ECO:0000256" key="3">
    <source>
        <dbReference type="ARBA" id="ARBA00022670"/>
    </source>
</evidence>
<dbReference type="Gene3D" id="3.90.226.10">
    <property type="entry name" value="2-enoyl-CoA Hydratase, Chain A, domain 1"/>
    <property type="match status" value="1"/>
</dbReference>
<dbReference type="Pfam" id="PF00574">
    <property type="entry name" value="CLP_protease"/>
    <property type="match status" value="1"/>
</dbReference>